<comment type="similarity">
    <text evidence="3">Belongs to the iron/ascorbate-dependent oxidoreductase family.</text>
</comment>
<keyword evidence="3" id="KW-0560">Oxidoreductase</keyword>
<dbReference type="Gene3D" id="2.60.120.330">
    <property type="entry name" value="B-lactam Antibiotic, Isopenicillin N Synthase, Chain"/>
    <property type="match status" value="1"/>
</dbReference>
<evidence type="ECO:0000313" key="5">
    <source>
        <dbReference type="EMBL" id="RZC58643.1"/>
    </source>
</evidence>
<dbReference type="PANTHER" id="PTHR47990">
    <property type="entry name" value="2-OXOGLUTARATE (2OG) AND FE(II)-DEPENDENT OXYGENASE SUPERFAMILY PROTEIN-RELATED"/>
    <property type="match status" value="1"/>
</dbReference>
<feature type="domain" description="Fe2OG dioxygenase" evidence="4">
    <location>
        <begin position="170"/>
        <end position="269"/>
    </location>
</feature>
<reference evidence="5 6" key="1">
    <citation type="journal article" date="2018" name="Science">
        <title>The opium poppy genome and morphinan production.</title>
        <authorList>
            <person name="Guo L."/>
            <person name="Winzer T."/>
            <person name="Yang X."/>
            <person name="Li Y."/>
            <person name="Ning Z."/>
            <person name="He Z."/>
            <person name="Teodor R."/>
            <person name="Lu Y."/>
            <person name="Bowser T.A."/>
            <person name="Graham I.A."/>
            <person name="Ye K."/>
        </authorList>
    </citation>
    <scope>NUCLEOTIDE SEQUENCE [LARGE SCALE GENOMIC DNA]</scope>
    <source>
        <strain evidence="6">cv. HN1</strain>
        <tissue evidence="5">Leaves</tissue>
    </source>
</reference>
<organism evidence="5 6">
    <name type="scientific">Papaver somniferum</name>
    <name type="common">Opium poppy</name>
    <dbReference type="NCBI Taxonomy" id="3469"/>
    <lineage>
        <taxon>Eukaryota</taxon>
        <taxon>Viridiplantae</taxon>
        <taxon>Streptophyta</taxon>
        <taxon>Embryophyta</taxon>
        <taxon>Tracheophyta</taxon>
        <taxon>Spermatophyta</taxon>
        <taxon>Magnoliopsida</taxon>
        <taxon>Ranunculales</taxon>
        <taxon>Papaveraceae</taxon>
        <taxon>Papaveroideae</taxon>
        <taxon>Papaver</taxon>
    </lineage>
</organism>
<evidence type="ECO:0000313" key="6">
    <source>
        <dbReference type="Proteomes" id="UP000316621"/>
    </source>
</evidence>
<dbReference type="SUPFAM" id="SSF51197">
    <property type="entry name" value="Clavaminate synthase-like"/>
    <property type="match status" value="1"/>
</dbReference>
<keyword evidence="6" id="KW-1185">Reference proteome</keyword>
<name>A0A4Y7JC09_PAPSO</name>
<dbReference type="InterPro" id="IPR027443">
    <property type="entry name" value="IPNS-like_sf"/>
</dbReference>
<evidence type="ECO:0000256" key="3">
    <source>
        <dbReference type="RuleBase" id="RU003682"/>
    </source>
</evidence>
<dbReference type="Pfam" id="PF14226">
    <property type="entry name" value="DIOX_N"/>
    <property type="match status" value="1"/>
</dbReference>
<dbReference type="Gramene" id="RZC58643">
    <property type="protein sequence ID" value="RZC58643"/>
    <property type="gene ID" value="C5167_005949"/>
</dbReference>
<sequence>MSQTDRIPTIDLLPFISINEVDQDQNDDQLDAKKKKIKEVINQACSEYGFFQIINHGVPVGLMSRALDLSKKFFDCPDDEKLKFSPEPSAPLPAGYSRANPLVGQYERLLMFTPNSSFKNIYPDNPPEFREVLQEIFSHLTKTGSVIEAVLNDCLNLPQNFLHEYNLDRNWDFMVNLAYQPATETESSGLSEHQDSNCITFVLQDDVGGLEVLKEGKWIPVIPDKSSIIVNIGDVIQVLTNNKYKSATHRVVSQMGSRRRHSFAFFYNLQGDKWVEPLPQFTIDIGEEPKYRGFCYKDYQALRLRNKTHPPSRPEDFIDITHYDIPN</sequence>
<dbReference type="InterPro" id="IPR026992">
    <property type="entry name" value="DIOX_N"/>
</dbReference>
<keyword evidence="2 3" id="KW-0408">Iron</keyword>
<dbReference type="GO" id="GO:0016491">
    <property type="term" value="F:oxidoreductase activity"/>
    <property type="evidence" value="ECO:0007669"/>
    <property type="project" value="UniProtKB-KW"/>
</dbReference>
<dbReference type="OrthoDB" id="288590at2759"/>
<dbReference type="EMBL" id="CM010718">
    <property type="protein sequence ID" value="RZC58643.1"/>
    <property type="molecule type" value="Genomic_DNA"/>
</dbReference>
<accession>A0A4Y7JC09</accession>
<dbReference type="Proteomes" id="UP000316621">
    <property type="component" value="Chromosome 4"/>
</dbReference>
<dbReference type="Pfam" id="PF03171">
    <property type="entry name" value="2OG-FeII_Oxy"/>
    <property type="match status" value="1"/>
</dbReference>
<evidence type="ECO:0000259" key="4">
    <source>
        <dbReference type="PROSITE" id="PS51471"/>
    </source>
</evidence>
<evidence type="ECO:0000256" key="1">
    <source>
        <dbReference type="ARBA" id="ARBA00022723"/>
    </source>
</evidence>
<keyword evidence="1 3" id="KW-0479">Metal-binding</keyword>
<gene>
    <name evidence="5" type="ORF">C5167_005949</name>
</gene>
<proteinExistence type="inferred from homology"/>
<evidence type="ECO:0000256" key="2">
    <source>
        <dbReference type="ARBA" id="ARBA00023004"/>
    </source>
</evidence>
<dbReference type="OMA" id="LPKEWNC"/>
<dbReference type="GO" id="GO:0046872">
    <property type="term" value="F:metal ion binding"/>
    <property type="evidence" value="ECO:0007669"/>
    <property type="project" value="UniProtKB-KW"/>
</dbReference>
<dbReference type="InterPro" id="IPR050231">
    <property type="entry name" value="Iron_ascorbate_oxido_reductase"/>
</dbReference>
<dbReference type="AlphaFoldDB" id="A0A4Y7JC09"/>
<dbReference type="InterPro" id="IPR044861">
    <property type="entry name" value="IPNS-like_FE2OG_OXY"/>
</dbReference>
<dbReference type="PROSITE" id="PS51471">
    <property type="entry name" value="FE2OG_OXY"/>
    <property type="match status" value="1"/>
</dbReference>
<dbReference type="InterPro" id="IPR005123">
    <property type="entry name" value="Oxoglu/Fe-dep_dioxygenase_dom"/>
</dbReference>
<protein>
    <recommendedName>
        <fullName evidence="4">Fe2OG dioxygenase domain-containing protein</fullName>
    </recommendedName>
</protein>